<dbReference type="AlphaFoldDB" id="A0A1M7RJY3"/>
<proteinExistence type="predicted"/>
<dbReference type="EMBL" id="FRCS01000017">
    <property type="protein sequence ID" value="SHN46623.1"/>
    <property type="molecule type" value="Genomic_DNA"/>
</dbReference>
<dbReference type="Gene3D" id="3.40.50.150">
    <property type="entry name" value="Vaccinia Virus protein VP39"/>
    <property type="match status" value="1"/>
</dbReference>
<accession>A0A1M7RJY3</accession>
<keyword evidence="6" id="KW-1185">Reference proteome</keyword>
<dbReference type="PANTHER" id="PTHR43464">
    <property type="entry name" value="METHYLTRANSFERASE"/>
    <property type="match status" value="1"/>
</dbReference>
<reference evidence="5 6" key="1">
    <citation type="submission" date="2016-11" db="EMBL/GenBank/DDBJ databases">
        <authorList>
            <person name="Jaros S."/>
            <person name="Januszkiewicz K."/>
            <person name="Wedrychowicz H."/>
        </authorList>
    </citation>
    <scope>NUCLEOTIDE SEQUENCE [LARGE SCALE GENOMIC DNA]</scope>
    <source>
        <strain evidence="5 6">DSM 46144</strain>
    </source>
</reference>
<sequence>MSVQDRINQYWTERAPAYDDYQQQPDRLAADAAVWARIWADALPPAPTDVLDVGTGSGHVALTLASLGHRVTGIDLAEGMLDRARRHADGLPNPPVFRRGDAVAPDFPDGSFAAVVNRYVMWTLREPAIAVANWIRLLRPGGTLAVVDSTWFPNGLDASGENFGRWYDTSVRDALPLAAASSIQQTADVLAEAGLRGVEIVPLTALLELDQRLGVAPNHEVQLQYLIRGRA</sequence>
<dbReference type="GO" id="GO:0032259">
    <property type="term" value="P:methylation"/>
    <property type="evidence" value="ECO:0007669"/>
    <property type="project" value="UniProtKB-KW"/>
</dbReference>
<keyword evidence="2 5" id="KW-0808">Transferase</keyword>
<dbReference type="RefSeq" id="WP_073263789.1">
    <property type="nucleotide sequence ID" value="NZ_FRCS01000017.1"/>
</dbReference>
<dbReference type="OrthoDB" id="21342at2"/>
<dbReference type="STRING" id="134849.SAMN05443668_1175"/>
<organism evidence="5 6">
    <name type="scientific">Cryptosporangium aurantiacum</name>
    <dbReference type="NCBI Taxonomy" id="134849"/>
    <lineage>
        <taxon>Bacteria</taxon>
        <taxon>Bacillati</taxon>
        <taxon>Actinomycetota</taxon>
        <taxon>Actinomycetes</taxon>
        <taxon>Cryptosporangiales</taxon>
        <taxon>Cryptosporangiaceae</taxon>
        <taxon>Cryptosporangium</taxon>
    </lineage>
</organism>
<name>A0A1M7RJY3_9ACTN</name>
<dbReference type="Pfam" id="PF08241">
    <property type="entry name" value="Methyltransf_11"/>
    <property type="match status" value="1"/>
</dbReference>
<dbReference type="InterPro" id="IPR013216">
    <property type="entry name" value="Methyltransf_11"/>
</dbReference>
<keyword evidence="3" id="KW-0949">S-adenosyl-L-methionine</keyword>
<evidence type="ECO:0000256" key="3">
    <source>
        <dbReference type="ARBA" id="ARBA00022691"/>
    </source>
</evidence>
<evidence type="ECO:0000259" key="4">
    <source>
        <dbReference type="Pfam" id="PF08241"/>
    </source>
</evidence>
<protein>
    <submittedName>
        <fullName evidence="5">Methyltransferase domain-containing protein</fullName>
    </submittedName>
</protein>
<evidence type="ECO:0000256" key="1">
    <source>
        <dbReference type="ARBA" id="ARBA00022603"/>
    </source>
</evidence>
<dbReference type="SUPFAM" id="SSF53335">
    <property type="entry name" value="S-adenosyl-L-methionine-dependent methyltransferases"/>
    <property type="match status" value="1"/>
</dbReference>
<dbReference type="PANTHER" id="PTHR43464:SF19">
    <property type="entry name" value="UBIQUINONE BIOSYNTHESIS O-METHYLTRANSFERASE, MITOCHONDRIAL"/>
    <property type="match status" value="1"/>
</dbReference>
<dbReference type="CDD" id="cd02440">
    <property type="entry name" value="AdoMet_MTases"/>
    <property type="match status" value="1"/>
</dbReference>
<dbReference type="InterPro" id="IPR029063">
    <property type="entry name" value="SAM-dependent_MTases_sf"/>
</dbReference>
<feature type="domain" description="Methyltransferase type 11" evidence="4">
    <location>
        <begin position="51"/>
        <end position="145"/>
    </location>
</feature>
<gene>
    <name evidence="5" type="ORF">SAMN05443668_1175</name>
</gene>
<dbReference type="GO" id="GO:0008757">
    <property type="term" value="F:S-adenosylmethionine-dependent methyltransferase activity"/>
    <property type="evidence" value="ECO:0007669"/>
    <property type="project" value="InterPro"/>
</dbReference>
<keyword evidence="1 5" id="KW-0489">Methyltransferase</keyword>
<dbReference type="Proteomes" id="UP000184440">
    <property type="component" value="Unassembled WGS sequence"/>
</dbReference>
<evidence type="ECO:0000256" key="2">
    <source>
        <dbReference type="ARBA" id="ARBA00022679"/>
    </source>
</evidence>
<evidence type="ECO:0000313" key="5">
    <source>
        <dbReference type="EMBL" id="SHN46623.1"/>
    </source>
</evidence>
<evidence type="ECO:0000313" key="6">
    <source>
        <dbReference type="Proteomes" id="UP000184440"/>
    </source>
</evidence>